<dbReference type="Gene3D" id="2.60.120.10">
    <property type="entry name" value="Jelly Rolls"/>
    <property type="match status" value="1"/>
</dbReference>
<dbReference type="InterPro" id="IPR003675">
    <property type="entry name" value="Rce1/LyrA-like_dom"/>
</dbReference>
<dbReference type="PROSITE" id="PS50042">
    <property type="entry name" value="CNMP_BINDING_3"/>
    <property type="match status" value="1"/>
</dbReference>
<gene>
    <name evidence="4" type="ORF">ACFFH4_13745</name>
</gene>
<dbReference type="SUPFAM" id="SSF51206">
    <property type="entry name" value="cAMP-binding domain-like"/>
    <property type="match status" value="1"/>
</dbReference>
<keyword evidence="2" id="KW-0472">Membrane</keyword>
<dbReference type="RefSeq" id="WP_273840475.1">
    <property type="nucleotide sequence ID" value="NZ_JAQQWT010000002.1"/>
</dbReference>
<dbReference type="CDD" id="cd00038">
    <property type="entry name" value="CAP_ED"/>
    <property type="match status" value="1"/>
</dbReference>
<dbReference type="Pfam" id="PF00027">
    <property type="entry name" value="cNMP_binding"/>
    <property type="match status" value="1"/>
</dbReference>
<evidence type="ECO:0000256" key="2">
    <source>
        <dbReference type="SAM" id="Phobius"/>
    </source>
</evidence>
<keyword evidence="1" id="KW-0010">Activator</keyword>
<feature type="transmembrane region" description="Helical" evidence="2">
    <location>
        <begin position="309"/>
        <end position="340"/>
    </location>
</feature>
<evidence type="ECO:0000256" key="1">
    <source>
        <dbReference type="ARBA" id="ARBA00023159"/>
    </source>
</evidence>
<dbReference type="Proteomes" id="UP001589833">
    <property type="component" value="Unassembled WGS sequence"/>
</dbReference>
<evidence type="ECO:0000313" key="5">
    <source>
        <dbReference type="Proteomes" id="UP001589833"/>
    </source>
</evidence>
<dbReference type="EMBL" id="JBHLTR010000017">
    <property type="protein sequence ID" value="MFC0560107.1"/>
    <property type="molecule type" value="Genomic_DNA"/>
</dbReference>
<keyword evidence="5" id="KW-1185">Reference proteome</keyword>
<dbReference type="InterPro" id="IPR014710">
    <property type="entry name" value="RmlC-like_jellyroll"/>
</dbReference>
<keyword evidence="2" id="KW-0812">Transmembrane</keyword>
<comment type="caution">
    <text evidence="4">The sequence shown here is derived from an EMBL/GenBank/DDBJ whole genome shotgun (WGS) entry which is preliminary data.</text>
</comment>
<protein>
    <submittedName>
        <fullName evidence="4">Type II CAAX prenyl endopeptidase Rce1 family protein</fullName>
    </submittedName>
</protein>
<feature type="domain" description="Cyclic nucleotide-binding" evidence="3">
    <location>
        <begin position="17"/>
        <end position="87"/>
    </location>
</feature>
<dbReference type="Pfam" id="PF02517">
    <property type="entry name" value="Rce1-like"/>
    <property type="match status" value="1"/>
</dbReference>
<reference evidence="4 5" key="1">
    <citation type="submission" date="2024-09" db="EMBL/GenBank/DDBJ databases">
        <authorList>
            <person name="Sun Q."/>
            <person name="Mori K."/>
        </authorList>
    </citation>
    <scope>NUCLEOTIDE SEQUENCE [LARGE SCALE GENOMIC DNA]</scope>
    <source>
        <strain evidence="4 5">NCAIM B.02301</strain>
    </source>
</reference>
<feature type="transmembrane region" description="Helical" evidence="2">
    <location>
        <begin position="352"/>
        <end position="372"/>
    </location>
</feature>
<feature type="transmembrane region" description="Helical" evidence="2">
    <location>
        <begin position="227"/>
        <end position="247"/>
    </location>
</feature>
<dbReference type="InterPro" id="IPR000595">
    <property type="entry name" value="cNMP-bd_dom"/>
</dbReference>
<proteinExistence type="predicted"/>
<accession>A0ABV6NIK5</accession>
<evidence type="ECO:0000259" key="3">
    <source>
        <dbReference type="PROSITE" id="PS50042"/>
    </source>
</evidence>
<organism evidence="4 5">
    <name type="scientific">Halalkalibacter alkalisediminis</name>
    <dbReference type="NCBI Taxonomy" id="935616"/>
    <lineage>
        <taxon>Bacteria</taxon>
        <taxon>Bacillati</taxon>
        <taxon>Bacillota</taxon>
        <taxon>Bacilli</taxon>
        <taxon>Bacillales</taxon>
        <taxon>Bacillaceae</taxon>
        <taxon>Halalkalibacter</taxon>
    </lineage>
</organism>
<sequence length="377" mass="42713">MATTNLNLVTDIRSNQLSHELSDDEIKLITMFSEEIHVDEGQYMIKEGHYNQAFYLVKTGSLNVVLEEAMSKHPITIREAGDFVGALKSTETPIHSVIAREPSTLVMINVDKIFLTNRYQPLQIKLLNKLVKQLTSDVNRNQKQIKNYYALGSFTIYLLCILSIYTLSLGALQGFVSEFGVSTYVDIALIICFAWIMYKLMKRSPYSFRTFGVTFDNWKENLKEATILTAPILLFFLLIKWGLITFIPAFTDIPLFNPSAALADIGFSYQMFILLVVVYIVFSVVQEFIARAGLQTALYQYLPDSKHKLAIAVVLSNLLFAMAHSHIGTLFALVAFVPGIYWGFLFARQRSLIGVCFSHMLIGIWVLFILGFTEFIA</sequence>
<feature type="transmembrane region" description="Helical" evidence="2">
    <location>
        <begin position="179"/>
        <end position="198"/>
    </location>
</feature>
<evidence type="ECO:0000313" key="4">
    <source>
        <dbReference type="EMBL" id="MFC0560107.1"/>
    </source>
</evidence>
<feature type="transmembrane region" description="Helical" evidence="2">
    <location>
        <begin position="267"/>
        <end position="289"/>
    </location>
</feature>
<feature type="transmembrane region" description="Helical" evidence="2">
    <location>
        <begin position="148"/>
        <end position="167"/>
    </location>
</feature>
<keyword evidence="2" id="KW-1133">Transmembrane helix</keyword>
<dbReference type="InterPro" id="IPR018490">
    <property type="entry name" value="cNMP-bd_dom_sf"/>
</dbReference>
<name>A0ABV6NIK5_9BACI</name>